<dbReference type="Proteomes" id="UP001218188">
    <property type="component" value="Unassembled WGS sequence"/>
</dbReference>
<feature type="transmembrane region" description="Helical" evidence="1">
    <location>
        <begin position="133"/>
        <end position="151"/>
    </location>
</feature>
<keyword evidence="1" id="KW-0812">Transmembrane</keyword>
<keyword evidence="1" id="KW-0472">Membrane</keyword>
<comment type="caution">
    <text evidence="2">The sequence shown here is derived from an EMBL/GenBank/DDBJ whole genome shotgun (WGS) entry which is preliminary data.</text>
</comment>
<accession>A0AAD6T8X5</accession>
<proteinExistence type="predicted"/>
<feature type="transmembrane region" description="Helical" evidence="1">
    <location>
        <begin position="69"/>
        <end position="91"/>
    </location>
</feature>
<gene>
    <name evidence="2" type="ORF">C8F04DRAFT_1084357</name>
</gene>
<dbReference type="EMBL" id="JARJCM010000024">
    <property type="protein sequence ID" value="KAJ7039963.1"/>
    <property type="molecule type" value="Genomic_DNA"/>
</dbReference>
<keyword evidence="3" id="KW-1185">Reference proteome</keyword>
<protein>
    <submittedName>
        <fullName evidence="2">Uncharacterized protein</fullName>
    </submittedName>
</protein>
<keyword evidence="1" id="KW-1133">Transmembrane helix</keyword>
<organism evidence="2 3">
    <name type="scientific">Mycena alexandri</name>
    <dbReference type="NCBI Taxonomy" id="1745969"/>
    <lineage>
        <taxon>Eukaryota</taxon>
        <taxon>Fungi</taxon>
        <taxon>Dikarya</taxon>
        <taxon>Basidiomycota</taxon>
        <taxon>Agaricomycotina</taxon>
        <taxon>Agaricomycetes</taxon>
        <taxon>Agaricomycetidae</taxon>
        <taxon>Agaricales</taxon>
        <taxon>Marasmiineae</taxon>
        <taxon>Mycenaceae</taxon>
        <taxon>Mycena</taxon>
    </lineage>
</organism>
<evidence type="ECO:0000256" key="1">
    <source>
        <dbReference type="SAM" id="Phobius"/>
    </source>
</evidence>
<dbReference type="AlphaFoldDB" id="A0AAD6T8X5"/>
<name>A0AAD6T8X5_9AGAR</name>
<feature type="transmembrane region" description="Helical" evidence="1">
    <location>
        <begin position="163"/>
        <end position="179"/>
    </location>
</feature>
<evidence type="ECO:0000313" key="3">
    <source>
        <dbReference type="Proteomes" id="UP001218188"/>
    </source>
</evidence>
<evidence type="ECO:0000313" key="2">
    <source>
        <dbReference type="EMBL" id="KAJ7039963.1"/>
    </source>
</evidence>
<reference evidence="2" key="1">
    <citation type="submission" date="2023-03" db="EMBL/GenBank/DDBJ databases">
        <title>Massive genome expansion in bonnet fungi (Mycena s.s.) driven by repeated elements and novel gene families across ecological guilds.</title>
        <authorList>
            <consortium name="Lawrence Berkeley National Laboratory"/>
            <person name="Harder C.B."/>
            <person name="Miyauchi S."/>
            <person name="Viragh M."/>
            <person name="Kuo A."/>
            <person name="Thoen E."/>
            <person name="Andreopoulos B."/>
            <person name="Lu D."/>
            <person name="Skrede I."/>
            <person name="Drula E."/>
            <person name="Henrissat B."/>
            <person name="Morin E."/>
            <person name="Kohler A."/>
            <person name="Barry K."/>
            <person name="LaButti K."/>
            <person name="Morin E."/>
            <person name="Salamov A."/>
            <person name="Lipzen A."/>
            <person name="Mereny Z."/>
            <person name="Hegedus B."/>
            <person name="Baldrian P."/>
            <person name="Stursova M."/>
            <person name="Weitz H."/>
            <person name="Taylor A."/>
            <person name="Grigoriev I.V."/>
            <person name="Nagy L.G."/>
            <person name="Martin F."/>
            <person name="Kauserud H."/>
        </authorList>
    </citation>
    <scope>NUCLEOTIDE SEQUENCE</scope>
    <source>
        <strain evidence="2">CBHHK200</strain>
    </source>
</reference>
<sequence>MSFSVAARCCSPNIVKNHPTSSAVSRQQCRQSWPLICSIVVLTLSRARSGRHGASNDRRLRDAIRRRRLLGIPLAAPVASSRAHAVAISLASPGLLRSLALCTRGTAAVAERTCYSMPVCVRPAVAYAHHTSHIAPVVYMACSLIGGMVAVSGCPATPLISRCVRGAAIFIIFFVVAVADDVEAI</sequence>